<evidence type="ECO:0000313" key="2">
    <source>
        <dbReference type="EMBL" id="NYD68933.1"/>
    </source>
</evidence>
<dbReference type="EMBL" id="JACCBM010000001">
    <property type="protein sequence ID" value="NYD68933.1"/>
    <property type="molecule type" value="Genomic_DNA"/>
</dbReference>
<protein>
    <submittedName>
        <fullName evidence="2">Uncharacterized protein</fullName>
    </submittedName>
</protein>
<keyword evidence="3" id="KW-1185">Reference proteome</keyword>
<name>A0A852SIB6_9MICO</name>
<accession>A0A852SIB6</accession>
<dbReference type="Proteomes" id="UP000549913">
    <property type="component" value="Unassembled WGS sequence"/>
</dbReference>
<sequence>MASAPMHVTGYLPKDAPDPRIAQAAQARTLPVPVLGFTPQPSLDDVHLENIETGGGSMTVGISYTLWRNPADRSDPVNLADLDAEALRSLEQPSPHSRPAWLLETIERMHYPLLWEAVRTTWHRTPTEFSAPPTLLVAHAHHILANRFRAELGLAPALTDQRPTHPAHSADLLTERAVRPRPPVDVDGELRPALEIDTDPLIYALAVPLTPTSTLTAVVPRADLPHVTLAFARRTPPTPGSATDHGHVAG</sequence>
<proteinExistence type="predicted"/>
<evidence type="ECO:0000313" key="3">
    <source>
        <dbReference type="Proteomes" id="UP000549913"/>
    </source>
</evidence>
<gene>
    <name evidence="2" type="ORF">BJ984_000091</name>
</gene>
<dbReference type="RefSeq" id="WP_179546364.1">
    <property type="nucleotide sequence ID" value="NZ_BSEW01000001.1"/>
</dbReference>
<evidence type="ECO:0000256" key="1">
    <source>
        <dbReference type="SAM" id="MobiDB-lite"/>
    </source>
</evidence>
<feature type="region of interest" description="Disordered" evidence="1">
    <location>
        <begin position="160"/>
        <end position="186"/>
    </location>
</feature>
<feature type="compositionally biased region" description="Basic and acidic residues" evidence="1">
    <location>
        <begin position="173"/>
        <end position="186"/>
    </location>
</feature>
<organism evidence="2 3">
    <name type="scientific">Herbiconiux flava</name>
    <dbReference type="NCBI Taxonomy" id="881268"/>
    <lineage>
        <taxon>Bacteria</taxon>
        <taxon>Bacillati</taxon>
        <taxon>Actinomycetota</taxon>
        <taxon>Actinomycetes</taxon>
        <taxon>Micrococcales</taxon>
        <taxon>Microbacteriaceae</taxon>
        <taxon>Herbiconiux</taxon>
    </lineage>
</organism>
<comment type="caution">
    <text evidence="2">The sequence shown here is derived from an EMBL/GenBank/DDBJ whole genome shotgun (WGS) entry which is preliminary data.</text>
</comment>
<dbReference type="AlphaFoldDB" id="A0A852SIB6"/>
<reference evidence="2 3" key="1">
    <citation type="submission" date="2020-07" db="EMBL/GenBank/DDBJ databases">
        <title>Sequencing the genomes of 1000 actinobacteria strains.</title>
        <authorList>
            <person name="Klenk H.-P."/>
        </authorList>
    </citation>
    <scope>NUCLEOTIDE SEQUENCE [LARGE SCALE GENOMIC DNA]</scope>
    <source>
        <strain evidence="2 3">DSM 26474</strain>
    </source>
</reference>